<dbReference type="AlphaFoldDB" id="A0A9N9LXB9"/>
<dbReference type="Proteomes" id="UP000701801">
    <property type="component" value="Unassembled WGS sequence"/>
</dbReference>
<name>A0A9N9LXB9_9HELO</name>
<evidence type="ECO:0000313" key="2">
    <source>
        <dbReference type="EMBL" id="CAG8983015.1"/>
    </source>
</evidence>
<dbReference type="PANTHER" id="PTHR35910">
    <property type="entry name" value="2EXR DOMAIN-CONTAINING PROTEIN"/>
    <property type="match status" value="1"/>
</dbReference>
<dbReference type="Pfam" id="PF20150">
    <property type="entry name" value="2EXR"/>
    <property type="match status" value="1"/>
</dbReference>
<evidence type="ECO:0000259" key="1">
    <source>
        <dbReference type="Pfam" id="PF20150"/>
    </source>
</evidence>
<feature type="domain" description="2EXR" evidence="1">
    <location>
        <begin position="10"/>
        <end position="119"/>
    </location>
</feature>
<dbReference type="PANTHER" id="PTHR35910:SF6">
    <property type="entry name" value="2EXR DOMAIN-CONTAINING PROTEIN"/>
    <property type="match status" value="1"/>
</dbReference>
<gene>
    <name evidence="2" type="ORF">HYALB_00003594</name>
</gene>
<dbReference type="InterPro" id="IPR045518">
    <property type="entry name" value="2EXR"/>
</dbReference>
<keyword evidence="3" id="KW-1185">Reference proteome</keyword>
<sequence length="288" mass="32663">MNNFGSVTKFPAFPKLQAEIRLQIWELVCAFERDVFVGAKFIYDMDHNEVQFPAEYGGTEPLFKYITDSPPPALLHVNQEARSEGLKNYILAFGVTVKCQDLKFQAMPRIYVNFQVDRICLSSWLGDFQGLQGPWTLLLDQPIRRLAVPWDLDFASFNMCSRSGDLALISSFARGIEEFTLYGPAITTGGCQHLGGSQTEIQREMPFYYWVLGGSFLQDWVIRAVDHPWQLGHPIELNIDNVWKMAKLAMGGQRATIKIPSYCEDLPGHELVVPVLKILEHTEGDADR</sequence>
<dbReference type="OrthoDB" id="3561020at2759"/>
<evidence type="ECO:0000313" key="3">
    <source>
        <dbReference type="Proteomes" id="UP000701801"/>
    </source>
</evidence>
<protein>
    <recommendedName>
        <fullName evidence="1">2EXR domain-containing protein</fullName>
    </recommendedName>
</protein>
<dbReference type="EMBL" id="CAJVRM010000702">
    <property type="protein sequence ID" value="CAG8983015.1"/>
    <property type="molecule type" value="Genomic_DNA"/>
</dbReference>
<reference evidence="2" key="1">
    <citation type="submission" date="2021-07" db="EMBL/GenBank/DDBJ databases">
        <authorList>
            <person name="Durling M."/>
        </authorList>
    </citation>
    <scope>NUCLEOTIDE SEQUENCE</scope>
</reference>
<comment type="caution">
    <text evidence="2">The sequence shown here is derived from an EMBL/GenBank/DDBJ whole genome shotgun (WGS) entry which is preliminary data.</text>
</comment>
<organism evidence="2 3">
    <name type="scientific">Hymenoscyphus albidus</name>
    <dbReference type="NCBI Taxonomy" id="595503"/>
    <lineage>
        <taxon>Eukaryota</taxon>
        <taxon>Fungi</taxon>
        <taxon>Dikarya</taxon>
        <taxon>Ascomycota</taxon>
        <taxon>Pezizomycotina</taxon>
        <taxon>Leotiomycetes</taxon>
        <taxon>Helotiales</taxon>
        <taxon>Helotiaceae</taxon>
        <taxon>Hymenoscyphus</taxon>
    </lineage>
</organism>
<proteinExistence type="predicted"/>
<accession>A0A9N9LXB9</accession>